<evidence type="ECO:0000256" key="1">
    <source>
        <dbReference type="SAM" id="MobiDB-lite"/>
    </source>
</evidence>
<proteinExistence type="predicted"/>
<evidence type="ECO:0000313" key="2">
    <source>
        <dbReference type="EMBL" id="NVM96572.1"/>
    </source>
</evidence>
<accession>A0A7Y7IJE7</accession>
<reference evidence="2 3" key="1">
    <citation type="submission" date="2020-02" db="EMBL/GenBank/DDBJ databases">
        <title>Genome sequence of strain AETb3-4.</title>
        <authorList>
            <person name="Gao J."/>
            <person name="Zhang X."/>
        </authorList>
    </citation>
    <scope>NUCLEOTIDE SEQUENCE [LARGE SCALE GENOMIC DNA]</scope>
    <source>
        <strain evidence="2 3">AETb3-4</strain>
    </source>
</reference>
<dbReference type="EMBL" id="JAAMFM010000034">
    <property type="protein sequence ID" value="NVM96572.1"/>
    <property type="molecule type" value="Genomic_DNA"/>
</dbReference>
<dbReference type="Proteomes" id="UP000543556">
    <property type="component" value="Unassembled WGS sequence"/>
</dbReference>
<feature type="compositionally biased region" description="Basic residues" evidence="1">
    <location>
        <begin position="83"/>
        <end position="101"/>
    </location>
</feature>
<keyword evidence="3" id="KW-1185">Reference proteome</keyword>
<dbReference type="AlphaFoldDB" id="A0A7Y7IJE7"/>
<name>A0A7Y7IJE7_9MICC</name>
<sequence length="143" mass="15285">MSLAALLLLSTAANLMLEGGGKAHAAPCGEKVQIKEGSINVSRSGRTGPTIVFLSGLGTPAPALDFAPLIRELGGFQTVGSLQRRRPRPHRSGQQNHHRQNANRTRGAGPEVLLGTYPIDHGLGPLVHRPWLWRASGRGLHQN</sequence>
<organism evidence="2 3">
    <name type="scientific">Arthrobacter wenxiniae</name>
    <dbReference type="NCBI Taxonomy" id="2713570"/>
    <lineage>
        <taxon>Bacteria</taxon>
        <taxon>Bacillati</taxon>
        <taxon>Actinomycetota</taxon>
        <taxon>Actinomycetes</taxon>
        <taxon>Micrococcales</taxon>
        <taxon>Micrococcaceae</taxon>
        <taxon>Arthrobacter</taxon>
    </lineage>
</organism>
<comment type="caution">
    <text evidence="2">The sequence shown here is derived from an EMBL/GenBank/DDBJ whole genome shotgun (WGS) entry which is preliminary data.</text>
</comment>
<evidence type="ECO:0000313" key="3">
    <source>
        <dbReference type="Proteomes" id="UP000543556"/>
    </source>
</evidence>
<protein>
    <submittedName>
        <fullName evidence="2">Uncharacterized protein</fullName>
    </submittedName>
</protein>
<dbReference type="RefSeq" id="WP_176636290.1">
    <property type="nucleotide sequence ID" value="NZ_JAAMFM010000034.1"/>
</dbReference>
<feature type="region of interest" description="Disordered" evidence="1">
    <location>
        <begin position="80"/>
        <end position="109"/>
    </location>
</feature>
<gene>
    <name evidence="2" type="ORF">G6034_16995</name>
</gene>